<organism evidence="14 15">
    <name type="scientific">Pseudolabrys taiwanensis</name>
    <dbReference type="NCBI Taxonomy" id="331696"/>
    <lineage>
        <taxon>Bacteria</taxon>
        <taxon>Pseudomonadati</taxon>
        <taxon>Pseudomonadota</taxon>
        <taxon>Alphaproteobacteria</taxon>
        <taxon>Hyphomicrobiales</taxon>
        <taxon>Xanthobacteraceae</taxon>
        <taxon>Pseudolabrys</taxon>
    </lineage>
</organism>
<evidence type="ECO:0000256" key="10">
    <source>
        <dbReference type="ARBA" id="ARBA00044041"/>
    </source>
</evidence>
<dbReference type="InterPro" id="IPR011908">
    <property type="entry name" value="LipoPS_heptosylTferase-I"/>
</dbReference>
<reference evidence="14 15" key="1">
    <citation type="submission" date="2018-07" db="EMBL/GenBank/DDBJ databases">
        <authorList>
            <person name="Quirk P.G."/>
            <person name="Krulwich T.A."/>
        </authorList>
    </citation>
    <scope>NUCLEOTIDE SEQUENCE [LARGE SCALE GENOMIC DNA]</scope>
    <source>
        <strain evidence="14 15">CC-BB4</strain>
    </source>
</reference>
<keyword evidence="4" id="KW-0997">Cell inner membrane</keyword>
<dbReference type="OrthoDB" id="9807356at2"/>
<keyword evidence="5" id="KW-0328">Glycosyltransferase</keyword>
<keyword evidence="7" id="KW-0448">Lipopolysaccharide biosynthesis</keyword>
<keyword evidence="8" id="KW-0472">Membrane</keyword>
<gene>
    <name evidence="14" type="primary">waaC</name>
    <name evidence="14" type="ORF">DW352_26470</name>
</gene>
<evidence type="ECO:0000256" key="5">
    <source>
        <dbReference type="ARBA" id="ARBA00022676"/>
    </source>
</evidence>
<dbReference type="Proteomes" id="UP000254889">
    <property type="component" value="Chromosome"/>
</dbReference>
<evidence type="ECO:0000256" key="1">
    <source>
        <dbReference type="ARBA" id="ARBA00004515"/>
    </source>
</evidence>
<accession>A0A346A3L6</accession>
<evidence type="ECO:0000256" key="7">
    <source>
        <dbReference type="ARBA" id="ARBA00022985"/>
    </source>
</evidence>
<evidence type="ECO:0000256" key="3">
    <source>
        <dbReference type="ARBA" id="ARBA00022475"/>
    </source>
</evidence>
<dbReference type="GO" id="GO:0009244">
    <property type="term" value="P:lipopolysaccharide core region biosynthetic process"/>
    <property type="evidence" value="ECO:0007669"/>
    <property type="project" value="InterPro"/>
</dbReference>
<evidence type="ECO:0000313" key="15">
    <source>
        <dbReference type="Proteomes" id="UP000254889"/>
    </source>
</evidence>
<evidence type="ECO:0000256" key="9">
    <source>
        <dbReference type="ARBA" id="ARBA00043995"/>
    </source>
</evidence>
<dbReference type="GO" id="GO:0008713">
    <property type="term" value="F:ADP-heptose-lipopolysaccharide heptosyltransferase activity"/>
    <property type="evidence" value="ECO:0007669"/>
    <property type="project" value="TreeGrafter"/>
</dbReference>
<comment type="catalytic activity">
    <reaction evidence="13">
        <text>an alpha-Kdo-(2-&gt;4)-alpha-Kdo-(2-&gt;6)-lipid A + ADP-L-glycero-beta-D-manno-heptose = an L-alpha-D-Hep-(1-&gt;5)-[alpha-Kdo-(2-&gt;4)]-alpha-Kdo-(2-&gt;6)-lipid A + ADP + H(+)</text>
        <dbReference type="Rhea" id="RHEA:74067"/>
        <dbReference type="ChEBI" id="CHEBI:15378"/>
        <dbReference type="ChEBI" id="CHEBI:61506"/>
        <dbReference type="ChEBI" id="CHEBI:176431"/>
        <dbReference type="ChEBI" id="CHEBI:193068"/>
        <dbReference type="ChEBI" id="CHEBI:456216"/>
        <dbReference type="EC" id="2.4.99.23"/>
    </reaction>
</comment>
<dbReference type="GO" id="GO:0005886">
    <property type="term" value="C:plasma membrane"/>
    <property type="evidence" value="ECO:0007669"/>
    <property type="project" value="UniProtKB-SubCell"/>
</dbReference>
<dbReference type="Pfam" id="PF01075">
    <property type="entry name" value="Glyco_transf_9"/>
    <property type="match status" value="1"/>
</dbReference>
<dbReference type="GO" id="GO:0005829">
    <property type="term" value="C:cytosol"/>
    <property type="evidence" value="ECO:0007669"/>
    <property type="project" value="TreeGrafter"/>
</dbReference>
<evidence type="ECO:0000313" key="14">
    <source>
        <dbReference type="EMBL" id="AXK83763.1"/>
    </source>
</evidence>
<dbReference type="InterPro" id="IPR002201">
    <property type="entry name" value="Glyco_trans_9"/>
</dbReference>
<evidence type="ECO:0000256" key="12">
    <source>
        <dbReference type="ARBA" id="ARBA00044330"/>
    </source>
</evidence>
<evidence type="ECO:0000256" key="11">
    <source>
        <dbReference type="ARBA" id="ARBA00044190"/>
    </source>
</evidence>
<dbReference type="EC" id="2.4.99.23" evidence="10"/>
<evidence type="ECO:0000256" key="13">
    <source>
        <dbReference type="ARBA" id="ARBA00049201"/>
    </source>
</evidence>
<comment type="pathway">
    <text evidence="2">Bacterial outer membrane biogenesis; LPS core biosynthesis.</text>
</comment>
<dbReference type="CDD" id="cd03789">
    <property type="entry name" value="GT9_LPS_heptosyltransferase"/>
    <property type="match status" value="1"/>
</dbReference>
<name>A0A346A3L6_9HYPH</name>
<keyword evidence="6 14" id="KW-0808">Transferase</keyword>
<proteinExistence type="inferred from homology"/>
<dbReference type="PANTHER" id="PTHR30160">
    <property type="entry name" value="TETRAACYLDISACCHARIDE 4'-KINASE-RELATED"/>
    <property type="match status" value="1"/>
</dbReference>
<evidence type="ECO:0000256" key="4">
    <source>
        <dbReference type="ARBA" id="ARBA00022519"/>
    </source>
</evidence>
<sequence>MSDVLFIKTSSLGDVIHHMPALTDARRALPTARFTWLVEEAYAPLVRLHPAVDDVVSVAWRRWRKSWLAGPTLSEIRTNICAMRARRYDLVIDTQGLARTGVIARLAHGRRHGYDRQSIREPLASMFYDVRHRVSRELHAVDRNRILTGLALGYTPQGAPDFGLDRARFRQAGARYAVFLHATARPEKQWSAENWIALGKALAGQGLDFVLPWGTDEERVRSEQIAARLDRARVPPRAPLDDVAKLIAGADLVVGVDTGLLHLAAAFGVPLVAIFLGSEPKLTAPVGSGPLKVLGAYGVPPSAEAVEEAAMTIISRG</sequence>
<dbReference type="EMBL" id="CP031417">
    <property type="protein sequence ID" value="AXK83763.1"/>
    <property type="molecule type" value="Genomic_DNA"/>
</dbReference>
<comment type="similarity">
    <text evidence="9">Belongs to the glycosyltransferase 9 family.</text>
</comment>
<dbReference type="SUPFAM" id="SSF53756">
    <property type="entry name" value="UDP-Glycosyltransferase/glycogen phosphorylase"/>
    <property type="match status" value="1"/>
</dbReference>
<dbReference type="NCBIfam" id="TIGR02193">
    <property type="entry name" value="heptsyl_trn_I"/>
    <property type="match status" value="1"/>
</dbReference>
<dbReference type="PANTHER" id="PTHR30160:SF19">
    <property type="entry name" value="LIPOPOLYSACCHARIDE HEPTOSYLTRANSFERASE 1"/>
    <property type="match status" value="1"/>
</dbReference>
<comment type="subcellular location">
    <subcellularLocation>
        <location evidence="1">Cell inner membrane</location>
        <topology evidence="1">Peripheral membrane protein</topology>
        <orientation evidence="1">Cytoplasmic side</orientation>
    </subcellularLocation>
</comment>
<dbReference type="RefSeq" id="WP_115694142.1">
    <property type="nucleotide sequence ID" value="NZ_CP031417.1"/>
</dbReference>
<evidence type="ECO:0000256" key="6">
    <source>
        <dbReference type="ARBA" id="ARBA00022679"/>
    </source>
</evidence>
<evidence type="ECO:0000256" key="8">
    <source>
        <dbReference type="ARBA" id="ARBA00023136"/>
    </source>
</evidence>
<evidence type="ECO:0000256" key="2">
    <source>
        <dbReference type="ARBA" id="ARBA00004713"/>
    </source>
</evidence>
<dbReference type="AlphaFoldDB" id="A0A346A3L6"/>
<dbReference type="KEGG" id="ptaw:DW352_26470"/>
<protein>
    <recommendedName>
        <fullName evidence="11">Lipopolysaccharide heptosyltransferase 1</fullName>
        <ecNumber evidence="10">2.4.99.23</ecNumber>
    </recommendedName>
    <alternativeName>
        <fullName evidence="12">ADP-heptose:lipopolysaccharide heptosyltransferase I</fullName>
    </alternativeName>
</protein>
<dbReference type="Gene3D" id="3.40.50.2000">
    <property type="entry name" value="Glycogen Phosphorylase B"/>
    <property type="match status" value="2"/>
</dbReference>
<keyword evidence="3" id="KW-1003">Cell membrane</keyword>
<dbReference type="InterPro" id="IPR051199">
    <property type="entry name" value="LPS_LOS_Heptosyltrfase"/>
</dbReference>
<keyword evidence="15" id="KW-1185">Reference proteome</keyword>